<name>A0A0A7EFQ8_9GAMM</name>
<organism evidence="2 3">
    <name type="scientific">Pseudoalteromonas piratica</name>
    <dbReference type="NCBI Taxonomy" id="1348114"/>
    <lineage>
        <taxon>Bacteria</taxon>
        <taxon>Pseudomonadati</taxon>
        <taxon>Pseudomonadota</taxon>
        <taxon>Gammaproteobacteria</taxon>
        <taxon>Alteromonadales</taxon>
        <taxon>Pseudoalteromonadaceae</taxon>
        <taxon>Pseudoalteromonas</taxon>
    </lineage>
</organism>
<feature type="compositionally biased region" description="Polar residues" evidence="1">
    <location>
        <begin position="1"/>
        <end position="39"/>
    </location>
</feature>
<dbReference type="HOGENOM" id="CLU_205969_0_0_6"/>
<accession>A0A0A7EFQ8</accession>
<dbReference type="KEGG" id="pseo:OM33_06495"/>
<dbReference type="Proteomes" id="UP000030341">
    <property type="component" value="Chromosome 1"/>
</dbReference>
<sequence>MQINGTNSLNAMQYAQMQNTQTNTVKSESSQNTLQSDKVTLSAEALGMTPELRRGGGNVITKREED</sequence>
<gene>
    <name evidence="2" type="ORF">OM33_06495</name>
</gene>
<evidence type="ECO:0000313" key="2">
    <source>
        <dbReference type="EMBL" id="AIY64837.1"/>
    </source>
</evidence>
<protein>
    <submittedName>
        <fullName evidence="2">Uncharacterized protein</fullName>
    </submittedName>
</protein>
<feature type="region of interest" description="Disordered" evidence="1">
    <location>
        <begin position="1"/>
        <end position="66"/>
    </location>
</feature>
<reference evidence="2 3" key="1">
    <citation type="submission" date="2014-11" db="EMBL/GenBank/DDBJ databases">
        <title>Complete Genome Sequence of Pseudoalteromonas sp. Strain OCN003 Isolated from Kaneohe Bay, Oahu, Hawaii.</title>
        <authorList>
            <person name="Beurmann S."/>
            <person name="Videau P."/>
            <person name="Ushijima B."/>
            <person name="Smith A.M."/>
            <person name="Aeby G.S."/>
            <person name="Callahan S.M."/>
            <person name="Belcaid M."/>
        </authorList>
    </citation>
    <scope>NUCLEOTIDE SEQUENCE [LARGE SCALE GENOMIC DNA]</scope>
    <source>
        <strain evidence="2 3">OCN003</strain>
    </source>
</reference>
<keyword evidence="3" id="KW-1185">Reference proteome</keyword>
<dbReference type="AlphaFoldDB" id="A0A0A7EFQ8"/>
<dbReference type="eggNOG" id="ENOG503455I">
    <property type="taxonomic scope" value="Bacteria"/>
</dbReference>
<proteinExistence type="predicted"/>
<dbReference type="RefSeq" id="WP_038640173.1">
    <property type="nucleotide sequence ID" value="NZ_CP009888.1"/>
</dbReference>
<evidence type="ECO:0000313" key="3">
    <source>
        <dbReference type="Proteomes" id="UP000030341"/>
    </source>
</evidence>
<dbReference type="OrthoDB" id="9882340at2"/>
<evidence type="ECO:0000256" key="1">
    <source>
        <dbReference type="SAM" id="MobiDB-lite"/>
    </source>
</evidence>
<dbReference type="EMBL" id="CP009888">
    <property type="protein sequence ID" value="AIY64837.1"/>
    <property type="molecule type" value="Genomic_DNA"/>
</dbReference>